<dbReference type="PANTHER" id="PTHR19965:SF82">
    <property type="entry name" value="THO COMPLEX SUBUNIT 4"/>
    <property type="match status" value="1"/>
</dbReference>
<keyword evidence="6" id="KW-1185">Reference proteome</keyword>
<protein>
    <recommendedName>
        <fullName evidence="4">RRM domain-containing protein</fullName>
    </recommendedName>
</protein>
<dbReference type="eggNOG" id="KOG0533">
    <property type="taxonomic scope" value="Eukaryota"/>
</dbReference>
<dbReference type="InterPro" id="IPR035979">
    <property type="entry name" value="RBD_domain_sf"/>
</dbReference>
<dbReference type="Proteomes" id="UP000006514">
    <property type="component" value="Unassembled WGS sequence"/>
</dbReference>
<feature type="region of interest" description="Disordered" evidence="3">
    <location>
        <begin position="135"/>
        <end position="240"/>
    </location>
</feature>
<dbReference type="InParanoid" id="J0WX93"/>
<gene>
    <name evidence="5" type="ORF">AURDEDRAFT_116082</name>
</gene>
<dbReference type="OrthoDB" id="5382468at2759"/>
<evidence type="ECO:0000259" key="4">
    <source>
        <dbReference type="PROSITE" id="PS50102"/>
    </source>
</evidence>
<dbReference type="KEGG" id="adl:AURDEDRAFT_116082"/>
<evidence type="ECO:0000256" key="3">
    <source>
        <dbReference type="SAM" id="MobiDB-lite"/>
    </source>
</evidence>
<dbReference type="EMBL" id="JH687812">
    <property type="protein sequence ID" value="EJD39515.1"/>
    <property type="molecule type" value="Genomic_DNA"/>
</dbReference>
<evidence type="ECO:0000313" key="5">
    <source>
        <dbReference type="EMBL" id="EJD39515.1"/>
    </source>
</evidence>
<dbReference type="FunCoup" id="J0WX93">
    <property type="interactions" value="29"/>
</dbReference>
<dbReference type="InterPro" id="IPR012677">
    <property type="entry name" value="Nucleotide-bd_a/b_plait_sf"/>
</dbReference>
<dbReference type="Pfam" id="PF00076">
    <property type="entry name" value="RRM_1"/>
    <property type="match status" value="1"/>
</dbReference>
<dbReference type="GO" id="GO:0005634">
    <property type="term" value="C:nucleus"/>
    <property type="evidence" value="ECO:0007669"/>
    <property type="project" value="TreeGrafter"/>
</dbReference>
<dbReference type="Gene3D" id="3.30.70.330">
    <property type="match status" value="1"/>
</dbReference>
<dbReference type="GO" id="GO:0003729">
    <property type="term" value="F:mRNA binding"/>
    <property type="evidence" value="ECO:0007669"/>
    <property type="project" value="TreeGrafter"/>
</dbReference>
<dbReference type="PANTHER" id="PTHR19965">
    <property type="entry name" value="RNA AND EXPORT FACTOR BINDING PROTEIN"/>
    <property type="match status" value="1"/>
</dbReference>
<evidence type="ECO:0000313" key="6">
    <source>
        <dbReference type="Proteomes" id="UP000006514"/>
    </source>
</evidence>
<accession>J0WX93</accession>
<feature type="compositionally biased region" description="Basic and acidic residues" evidence="3">
    <location>
        <begin position="1"/>
        <end position="40"/>
    </location>
</feature>
<dbReference type="SMART" id="SM01218">
    <property type="entry name" value="FoP_duplication"/>
    <property type="match status" value="1"/>
</dbReference>
<feature type="compositionally biased region" description="Gly residues" evidence="3">
    <location>
        <begin position="194"/>
        <end position="213"/>
    </location>
</feature>
<evidence type="ECO:0000256" key="1">
    <source>
        <dbReference type="ARBA" id="ARBA00022884"/>
    </source>
</evidence>
<dbReference type="AlphaFoldDB" id="J0WX93"/>
<dbReference type="SUPFAM" id="SSF54928">
    <property type="entry name" value="RNA-binding domain, RBD"/>
    <property type="match status" value="1"/>
</dbReference>
<feature type="region of interest" description="Disordered" evidence="3">
    <location>
        <begin position="1"/>
        <end position="58"/>
    </location>
</feature>
<dbReference type="InterPro" id="IPR051229">
    <property type="entry name" value="ALYREF_mRNA_export"/>
</dbReference>
<proteinExistence type="predicted"/>
<dbReference type="InterPro" id="IPR025715">
    <property type="entry name" value="FoP_C"/>
</dbReference>
<dbReference type="SMART" id="SM00360">
    <property type="entry name" value="RRM"/>
    <property type="match status" value="1"/>
</dbReference>
<dbReference type="PROSITE" id="PS50102">
    <property type="entry name" value="RRM"/>
    <property type="match status" value="1"/>
</dbReference>
<dbReference type="InterPro" id="IPR000504">
    <property type="entry name" value="RRM_dom"/>
</dbReference>
<reference evidence="6" key="1">
    <citation type="journal article" date="2012" name="Science">
        <title>The Paleozoic origin of enzymatic lignin decomposition reconstructed from 31 fungal genomes.</title>
        <authorList>
            <person name="Floudas D."/>
            <person name="Binder M."/>
            <person name="Riley R."/>
            <person name="Barry K."/>
            <person name="Blanchette R.A."/>
            <person name="Henrissat B."/>
            <person name="Martinez A.T."/>
            <person name="Otillar R."/>
            <person name="Spatafora J.W."/>
            <person name="Yadav J.S."/>
            <person name="Aerts A."/>
            <person name="Benoit I."/>
            <person name="Boyd A."/>
            <person name="Carlson A."/>
            <person name="Copeland A."/>
            <person name="Coutinho P.M."/>
            <person name="de Vries R.P."/>
            <person name="Ferreira P."/>
            <person name="Findley K."/>
            <person name="Foster B."/>
            <person name="Gaskell J."/>
            <person name="Glotzer D."/>
            <person name="Gorecki P."/>
            <person name="Heitman J."/>
            <person name="Hesse C."/>
            <person name="Hori C."/>
            <person name="Igarashi K."/>
            <person name="Jurgens J.A."/>
            <person name="Kallen N."/>
            <person name="Kersten P."/>
            <person name="Kohler A."/>
            <person name="Kuees U."/>
            <person name="Kumar T.K.A."/>
            <person name="Kuo A."/>
            <person name="LaButti K."/>
            <person name="Larrondo L.F."/>
            <person name="Lindquist E."/>
            <person name="Ling A."/>
            <person name="Lombard V."/>
            <person name="Lucas S."/>
            <person name="Lundell T."/>
            <person name="Martin R."/>
            <person name="McLaughlin D.J."/>
            <person name="Morgenstern I."/>
            <person name="Morin E."/>
            <person name="Murat C."/>
            <person name="Nagy L.G."/>
            <person name="Nolan M."/>
            <person name="Ohm R.A."/>
            <person name="Patyshakuliyeva A."/>
            <person name="Rokas A."/>
            <person name="Ruiz-Duenas F.J."/>
            <person name="Sabat G."/>
            <person name="Salamov A."/>
            <person name="Samejima M."/>
            <person name="Schmutz J."/>
            <person name="Slot J.C."/>
            <person name="St John F."/>
            <person name="Stenlid J."/>
            <person name="Sun H."/>
            <person name="Sun S."/>
            <person name="Syed K."/>
            <person name="Tsang A."/>
            <person name="Wiebenga A."/>
            <person name="Young D."/>
            <person name="Pisabarro A."/>
            <person name="Eastwood D.C."/>
            <person name="Martin F."/>
            <person name="Cullen D."/>
            <person name="Grigoriev I.V."/>
            <person name="Hibbett D.S."/>
        </authorList>
    </citation>
    <scope>NUCLEOTIDE SEQUENCE [LARGE SCALE GENOMIC DNA]</scope>
    <source>
        <strain evidence="6">TFB10046</strain>
    </source>
</reference>
<name>J0WX93_AURST</name>
<feature type="domain" description="RRM" evidence="4">
    <location>
        <begin position="57"/>
        <end position="135"/>
    </location>
</feature>
<dbReference type="OMA" id="KLCKGQP"/>
<organism evidence="5 6">
    <name type="scientific">Auricularia subglabra (strain TFB-10046 / SS5)</name>
    <name type="common">White-rot fungus</name>
    <name type="synonym">Auricularia delicata (strain TFB10046)</name>
    <dbReference type="NCBI Taxonomy" id="717982"/>
    <lineage>
        <taxon>Eukaryota</taxon>
        <taxon>Fungi</taxon>
        <taxon>Dikarya</taxon>
        <taxon>Basidiomycota</taxon>
        <taxon>Agaricomycotina</taxon>
        <taxon>Agaricomycetes</taxon>
        <taxon>Auriculariales</taxon>
        <taxon>Auriculariaceae</taxon>
        <taxon>Auricularia</taxon>
    </lineage>
</organism>
<keyword evidence="1 2" id="KW-0694">RNA-binding</keyword>
<sequence>MADSSRRGKPYDRPERTRAPEGQWLHDRAPRGSAKGRDSTGGRQRRSSDGGDDEAMPKLVVSNLHYEVTDRDLSSAFGAYGSFSREPFIRYDRSGRSTGVGVVIYTTADEAARAKAQMQGVILKGEPIDIKYEKFLPRTEKPGGRPLSSDPSSLLNRIGKPPLKDRITDGDAPMQTDKDSSGPGPVRTKSARGRGAGRGGARGESGRKSGGGPKTAEQLDKELENYAAKPAAGGDVEMAT</sequence>
<dbReference type="Pfam" id="PF13865">
    <property type="entry name" value="FoP_duplication"/>
    <property type="match status" value="1"/>
</dbReference>
<evidence type="ECO:0000256" key="2">
    <source>
        <dbReference type="PROSITE-ProRule" id="PRU00176"/>
    </source>
</evidence>